<dbReference type="Gene3D" id="1.20.1270.180">
    <property type="match status" value="1"/>
</dbReference>
<dbReference type="AlphaFoldDB" id="A0A6D0I8I7"/>
<name>A0A6D0I8I7_ECOLX</name>
<comment type="caution">
    <text evidence="3">The sequence shown here is derived from an EMBL/GenBank/DDBJ whole genome shotgun (WGS) entry which is preliminary data.</text>
</comment>
<keyword evidence="1" id="KW-0732">Signal</keyword>
<proteinExistence type="predicted"/>
<dbReference type="Pfam" id="PF07007">
    <property type="entry name" value="LprI"/>
    <property type="match status" value="1"/>
</dbReference>
<dbReference type="Proteomes" id="UP000430387">
    <property type="component" value="Unassembled WGS sequence"/>
</dbReference>
<evidence type="ECO:0000256" key="1">
    <source>
        <dbReference type="SAM" id="SignalP"/>
    </source>
</evidence>
<accession>A0A6D0I8I7</accession>
<gene>
    <name evidence="3" type="ORF">GQA06_04305</name>
</gene>
<evidence type="ECO:0000313" key="3">
    <source>
        <dbReference type="EMBL" id="MWR13031.1"/>
    </source>
</evidence>
<dbReference type="InterPro" id="IPR009739">
    <property type="entry name" value="LprI-like_N"/>
</dbReference>
<reference evidence="3 4" key="1">
    <citation type="submission" date="2019-12" db="EMBL/GenBank/DDBJ databases">
        <title>Enteriobacteria Tanzani isolates_8377-8380.</title>
        <authorList>
            <person name="Subbiah M."/>
            <person name="Call D."/>
        </authorList>
    </citation>
    <scope>NUCLEOTIDE SEQUENCE [LARGE SCALE GENOMIC DNA]</scope>
    <source>
        <strain evidence="3 4">8380wG1</strain>
    </source>
</reference>
<protein>
    <submittedName>
        <fullName evidence="3">DUF1311 domain-containing protein</fullName>
    </submittedName>
</protein>
<organism evidence="3 4">
    <name type="scientific">Escherichia coli</name>
    <dbReference type="NCBI Taxonomy" id="562"/>
    <lineage>
        <taxon>Bacteria</taxon>
        <taxon>Pseudomonadati</taxon>
        <taxon>Pseudomonadota</taxon>
        <taxon>Gammaproteobacteria</taxon>
        <taxon>Enterobacterales</taxon>
        <taxon>Enterobacteriaceae</taxon>
        <taxon>Escherichia</taxon>
    </lineage>
</organism>
<dbReference type="EMBL" id="WTQJ01000035">
    <property type="protein sequence ID" value="MWR13031.1"/>
    <property type="molecule type" value="Genomic_DNA"/>
</dbReference>
<evidence type="ECO:0000259" key="2">
    <source>
        <dbReference type="Pfam" id="PF07007"/>
    </source>
</evidence>
<feature type="chain" id="PRO_5041130613" evidence="1">
    <location>
        <begin position="28"/>
        <end position="278"/>
    </location>
</feature>
<sequence length="278" mass="31244">MYKKEMKMFKRMMLLAVITASTGTANAGLFDSNDFKCGREDAVKALSDYIKNDAAGLLQSDFITKGDFNYDKPVSVYQQMLNGMTVNVTNVSTSGKGNYGLNCSATISVKIPQNTLDIVKKFPDYLSDITRGGGRINNDNVTWDVVKYSARLADNNKDIIFSEFSRSYISRAIYEMSVLSVNKEQIVHTYLQRELMKAQSAYAGADRELNAIWKALPDSVRNSMKKEQLAWVNSKTSKCGKLSDATSETTNIQHRVDIYQCQTRMTDERISWLTGESD</sequence>
<feature type="domain" description="Lysozyme inhibitor LprI-like N-terminal" evidence="2">
    <location>
        <begin position="198"/>
        <end position="273"/>
    </location>
</feature>
<feature type="signal peptide" evidence="1">
    <location>
        <begin position="1"/>
        <end position="27"/>
    </location>
</feature>
<evidence type="ECO:0000313" key="4">
    <source>
        <dbReference type="Proteomes" id="UP000430387"/>
    </source>
</evidence>